<feature type="signal peptide" evidence="2">
    <location>
        <begin position="1"/>
        <end position="18"/>
    </location>
</feature>
<evidence type="ECO:0000256" key="1">
    <source>
        <dbReference type="SAM" id="MobiDB-lite"/>
    </source>
</evidence>
<dbReference type="Proteomes" id="UP000004816">
    <property type="component" value="Unassembled WGS sequence"/>
</dbReference>
<protein>
    <recommendedName>
        <fullName evidence="5">Lipoprotein</fullName>
    </recommendedName>
</protein>
<dbReference type="RefSeq" id="WP_021030866.1">
    <property type="nucleotide sequence ID" value="NZ_KI391954.1"/>
</dbReference>
<evidence type="ECO:0008006" key="5">
    <source>
        <dbReference type="Google" id="ProtNLM"/>
    </source>
</evidence>
<gene>
    <name evidence="3" type="ORF">HMPREF9336_01245</name>
</gene>
<sequence>MRRFFPVLALVLVSALCAACGDSSVPKLGQKIVAELKADPLVAEARYSYWHPGLDDSQEPNIIFSITAASDAVELPAFQPLISKATEEVWQSKTDLTQIWYVITAKGFAPPSSTTWPPGGLVPEGKLIQLCVWLARSDTAQPSSSVQPPEPSSSGGAARWRPHIATNSFNDCKSQENTPEQRFANALSADLRAKYGLHQTR</sequence>
<dbReference type="OrthoDB" id="4781513at2"/>
<keyword evidence="4" id="KW-1185">Reference proteome</keyword>
<dbReference type="EMBL" id="ACZI02000003">
    <property type="protein sequence ID" value="EFV13916.2"/>
    <property type="molecule type" value="Genomic_DNA"/>
</dbReference>
<organism evidence="3 4">
    <name type="scientific">Segniliparus rugosus (strain ATCC BAA-974 / DSM 45345 / CCUG 50838 / CIP 108380 / JCM 13579 / CDC 945)</name>
    <dbReference type="NCBI Taxonomy" id="679197"/>
    <lineage>
        <taxon>Bacteria</taxon>
        <taxon>Bacillati</taxon>
        <taxon>Actinomycetota</taxon>
        <taxon>Actinomycetes</taxon>
        <taxon>Mycobacteriales</taxon>
        <taxon>Segniliparaceae</taxon>
        <taxon>Segniliparus</taxon>
    </lineage>
</organism>
<evidence type="ECO:0000313" key="4">
    <source>
        <dbReference type="Proteomes" id="UP000004816"/>
    </source>
</evidence>
<proteinExistence type="predicted"/>
<dbReference type="STRING" id="679197.HMPREF9336_01245"/>
<feature type="chain" id="PRO_5039372757" description="Lipoprotein" evidence="2">
    <location>
        <begin position="19"/>
        <end position="201"/>
    </location>
</feature>
<comment type="caution">
    <text evidence="3">The sequence shown here is derived from an EMBL/GenBank/DDBJ whole genome shotgun (WGS) entry which is preliminary data.</text>
</comment>
<reference evidence="3 4" key="1">
    <citation type="journal article" date="2011" name="Stand. Genomic Sci.">
        <title>High quality draft genome sequence of Segniliparus rugosus CDC 945(T)= (ATCC BAA-974(T)).</title>
        <authorList>
            <person name="Earl A.M."/>
            <person name="Desjardins C.A."/>
            <person name="Fitzgerald M.G."/>
            <person name="Arachchi H.M."/>
            <person name="Zeng Q."/>
            <person name="Mehta T."/>
            <person name="Griggs A."/>
            <person name="Birren B.W."/>
            <person name="Toney N.C."/>
            <person name="Carr J."/>
            <person name="Posey J."/>
            <person name="Butler W.R."/>
        </authorList>
    </citation>
    <scope>NUCLEOTIDE SEQUENCE [LARGE SCALE GENOMIC DNA]</scope>
    <source>
        <strain evidence="4">ATCC BAA-974 / DSM 45345 / CCUG 50838 / CIP 108380 / JCM 13579 / CDC 945</strain>
    </source>
</reference>
<evidence type="ECO:0000256" key="2">
    <source>
        <dbReference type="SAM" id="SignalP"/>
    </source>
</evidence>
<dbReference type="AlphaFoldDB" id="E5XP24"/>
<dbReference type="HOGENOM" id="CLU_1359614_0_0_11"/>
<feature type="region of interest" description="Disordered" evidence="1">
    <location>
        <begin position="140"/>
        <end position="181"/>
    </location>
</feature>
<accession>E5XP24</accession>
<name>E5XP24_SEGRC</name>
<evidence type="ECO:0000313" key="3">
    <source>
        <dbReference type="EMBL" id="EFV13916.2"/>
    </source>
</evidence>
<keyword evidence="2" id="KW-0732">Signal</keyword>
<feature type="compositionally biased region" description="Polar residues" evidence="1">
    <location>
        <begin position="165"/>
        <end position="180"/>
    </location>
</feature>